<dbReference type="Proteomes" id="UP001359559">
    <property type="component" value="Unassembled WGS sequence"/>
</dbReference>
<accession>A0AAN9JPA2</accession>
<dbReference type="InterPro" id="IPR006709">
    <property type="entry name" value="SSU_processome_Utp14"/>
</dbReference>
<comment type="subcellular location">
    <subcellularLocation>
        <location evidence="1">Nucleus</location>
        <location evidence="1">Nucleolus</location>
    </subcellularLocation>
</comment>
<proteinExistence type="predicted"/>
<feature type="compositionally biased region" description="Basic residues" evidence="4">
    <location>
        <begin position="107"/>
        <end position="128"/>
    </location>
</feature>
<protein>
    <submittedName>
        <fullName evidence="5">Uncharacterized protein</fullName>
    </submittedName>
</protein>
<evidence type="ECO:0000313" key="5">
    <source>
        <dbReference type="EMBL" id="KAK7301483.1"/>
    </source>
</evidence>
<feature type="region of interest" description="Disordered" evidence="4">
    <location>
        <begin position="99"/>
        <end position="128"/>
    </location>
</feature>
<gene>
    <name evidence="5" type="ORF">RJT34_12348</name>
</gene>
<dbReference type="EMBL" id="JAYKXN010000003">
    <property type="protein sequence ID" value="KAK7301483.1"/>
    <property type="molecule type" value="Genomic_DNA"/>
</dbReference>
<dbReference type="Pfam" id="PF04615">
    <property type="entry name" value="Utp14"/>
    <property type="match status" value="1"/>
</dbReference>
<sequence>MEVLEEEDEVPKSGLLSLPFMRRGLEKRKEAEKLHTKALSFPFTSKEVFEQSMCVPIRPEFNPVTAIGALNRPKVVKRSGVIIKPIEFEDVNPYEKQEQWSEEMQKAKKNKGTGGKPMKKTNKLKAKN</sequence>
<reference evidence="5 6" key="1">
    <citation type="submission" date="2024-01" db="EMBL/GenBank/DDBJ databases">
        <title>The genomes of 5 underutilized Papilionoideae crops provide insights into root nodulation and disease resistance.</title>
        <authorList>
            <person name="Yuan L."/>
        </authorList>
    </citation>
    <scope>NUCLEOTIDE SEQUENCE [LARGE SCALE GENOMIC DNA]</scope>
    <source>
        <strain evidence="5">LY-2023</strain>
        <tissue evidence="5">Leaf</tissue>
    </source>
</reference>
<evidence type="ECO:0000256" key="4">
    <source>
        <dbReference type="SAM" id="MobiDB-lite"/>
    </source>
</evidence>
<dbReference type="GO" id="GO:0006364">
    <property type="term" value="P:rRNA processing"/>
    <property type="evidence" value="ECO:0007669"/>
    <property type="project" value="InterPro"/>
</dbReference>
<dbReference type="GO" id="GO:0032040">
    <property type="term" value="C:small-subunit processome"/>
    <property type="evidence" value="ECO:0007669"/>
    <property type="project" value="InterPro"/>
</dbReference>
<dbReference type="PANTHER" id="PTHR14150">
    <property type="entry name" value="U3 SMALL NUCLEOLAR RNA-ASSOCIATED PROTEIN 14"/>
    <property type="match status" value="1"/>
</dbReference>
<evidence type="ECO:0000256" key="2">
    <source>
        <dbReference type="ARBA" id="ARBA00022553"/>
    </source>
</evidence>
<name>A0AAN9JPA2_CLITE</name>
<keyword evidence="3" id="KW-0539">Nucleus</keyword>
<evidence type="ECO:0000313" key="6">
    <source>
        <dbReference type="Proteomes" id="UP001359559"/>
    </source>
</evidence>
<dbReference type="PANTHER" id="PTHR14150:SF12">
    <property type="entry name" value="U3 SMALL NUCLEOLAR RNA-ASSOCIATED PROTEIN 14 HOMOLOG A"/>
    <property type="match status" value="1"/>
</dbReference>
<evidence type="ECO:0000256" key="1">
    <source>
        <dbReference type="ARBA" id="ARBA00004604"/>
    </source>
</evidence>
<evidence type="ECO:0000256" key="3">
    <source>
        <dbReference type="ARBA" id="ARBA00023242"/>
    </source>
</evidence>
<comment type="caution">
    <text evidence="5">The sequence shown here is derived from an EMBL/GenBank/DDBJ whole genome shotgun (WGS) entry which is preliminary data.</text>
</comment>
<organism evidence="5 6">
    <name type="scientific">Clitoria ternatea</name>
    <name type="common">Butterfly pea</name>
    <dbReference type="NCBI Taxonomy" id="43366"/>
    <lineage>
        <taxon>Eukaryota</taxon>
        <taxon>Viridiplantae</taxon>
        <taxon>Streptophyta</taxon>
        <taxon>Embryophyta</taxon>
        <taxon>Tracheophyta</taxon>
        <taxon>Spermatophyta</taxon>
        <taxon>Magnoliopsida</taxon>
        <taxon>eudicotyledons</taxon>
        <taxon>Gunneridae</taxon>
        <taxon>Pentapetalae</taxon>
        <taxon>rosids</taxon>
        <taxon>fabids</taxon>
        <taxon>Fabales</taxon>
        <taxon>Fabaceae</taxon>
        <taxon>Papilionoideae</taxon>
        <taxon>50 kb inversion clade</taxon>
        <taxon>NPAAA clade</taxon>
        <taxon>indigoferoid/millettioid clade</taxon>
        <taxon>Phaseoleae</taxon>
        <taxon>Clitoria</taxon>
    </lineage>
</organism>
<dbReference type="AlphaFoldDB" id="A0AAN9JPA2"/>
<keyword evidence="2" id="KW-0597">Phosphoprotein</keyword>
<keyword evidence="6" id="KW-1185">Reference proteome</keyword>